<comment type="caution">
    <text evidence="1">The sequence shown here is derived from an EMBL/GenBank/DDBJ whole genome shotgun (WGS) entry which is preliminary data.</text>
</comment>
<organism evidence="1 2">
    <name type="scientific">Flavobacterium solisilvae</name>
    <dbReference type="NCBI Taxonomy" id="1852019"/>
    <lineage>
        <taxon>Bacteria</taxon>
        <taxon>Pseudomonadati</taxon>
        <taxon>Bacteroidota</taxon>
        <taxon>Flavobacteriia</taxon>
        <taxon>Flavobacteriales</taxon>
        <taxon>Flavobacteriaceae</taxon>
        <taxon>Flavobacterium</taxon>
    </lineage>
</organism>
<proteinExistence type="predicted"/>
<keyword evidence="2" id="KW-1185">Reference proteome</keyword>
<protein>
    <submittedName>
        <fullName evidence="1">Uncharacterized protein</fullName>
    </submittedName>
</protein>
<gene>
    <name evidence="1" type="ORF">G6042_02240</name>
</gene>
<evidence type="ECO:0000313" key="1">
    <source>
        <dbReference type="EMBL" id="NMH24085.1"/>
    </source>
</evidence>
<reference evidence="1 2" key="1">
    <citation type="submission" date="2020-02" db="EMBL/GenBank/DDBJ databases">
        <title>Flavobacterium sp. genome.</title>
        <authorList>
            <person name="Jung H.S."/>
            <person name="Baek J.H."/>
            <person name="Jeon C.O."/>
        </authorList>
    </citation>
    <scope>NUCLEOTIDE SEQUENCE [LARGE SCALE GENOMIC DNA]</scope>
    <source>
        <strain evidence="1 2">SE-s27</strain>
    </source>
</reference>
<evidence type="ECO:0000313" key="2">
    <source>
        <dbReference type="Proteomes" id="UP000767947"/>
    </source>
</evidence>
<name>A0ABX1QRK5_9FLAO</name>
<dbReference type="EMBL" id="JAAMPT010000193">
    <property type="protein sequence ID" value="NMH24085.1"/>
    <property type="molecule type" value="Genomic_DNA"/>
</dbReference>
<sequence>MKTNSIYVSGWKTPNFKTATFKKVTDQKVINEDLITTRKFYFGPKTNSKGSVNHLKYNLGIKVNEIFTFNTPFIDGVKATDYNGHNLSLVVKDDRVLLNINQGDISLLIDCWDLGELTDFIAIKNSRCKNITKAYISNLIALGRLRVKFNVGIDKNHGTMWKLF</sequence>
<dbReference type="Proteomes" id="UP000767947">
    <property type="component" value="Unassembled WGS sequence"/>
</dbReference>
<dbReference type="RefSeq" id="WP_169522635.1">
    <property type="nucleotide sequence ID" value="NZ_JAAMPT010000193.1"/>
</dbReference>
<accession>A0ABX1QRK5</accession>